<dbReference type="InterPro" id="IPR016181">
    <property type="entry name" value="Acyl_CoA_acyltransferase"/>
</dbReference>
<organism evidence="12 13">
    <name type="scientific">Piscinibacter gummiphilus</name>
    <dbReference type="NCBI Taxonomy" id="946333"/>
    <lineage>
        <taxon>Bacteria</taxon>
        <taxon>Pseudomonadati</taxon>
        <taxon>Pseudomonadota</taxon>
        <taxon>Betaproteobacteria</taxon>
        <taxon>Burkholderiales</taxon>
        <taxon>Sphaerotilaceae</taxon>
        <taxon>Piscinibacter</taxon>
    </lineage>
</organism>
<protein>
    <recommendedName>
        <fullName evidence="8">L-ornithine N(alpha)-acyltransferase</fullName>
        <ecNumber evidence="7">2.3.2.30</ecNumber>
    </recommendedName>
</protein>
<dbReference type="EC" id="2.3.2.30" evidence="7"/>
<comment type="pathway">
    <text evidence="1">Lipid metabolism.</text>
</comment>
<evidence type="ECO:0000313" key="13">
    <source>
        <dbReference type="Proteomes" id="UP000193427"/>
    </source>
</evidence>
<evidence type="ECO:0000256" key="7">
    <source>
        <dbReference type="ARBA" id="ARBA00039058"/>
    </source>
</evidence>
<dbReference type="STRING" id="946333.A4W93_13975"/>
<evidence type="ECO:0000313" key="12">
    <source>
        <dbReference type="EMBL" id="ARN20915.1"/>
    </source>
</evidence>
<comment type="similarity">
    <text evidence="6">Belongs to the acetyltransferase family. OlsB subfamily.</text>
</comment>
<dbReference type="GO" id="GO:0006629">
    <property type="term" value="P:lipid metabolic process"/>
    <property type="evidence" value="ECO:0007669"/>
    <property type="project" value="UniProtKB-KW"/>
</dbReference>
<proteinExistence type="inferred from homology"/>
<keyword evidence="3 12" id="KW-0808">Transferase</keyword>
<dbReference type="Gene3D" id="3.40.630.30">
    <property type="match status" value="1"/>
</dbReference>
<evidence type="ECO:0000256" key="3">
    <source>
        <dbReference type="ARBA" id="ARBA00022679"/>
    </source>
</evidence>
<evidence type="ECO:0000256" key="8">
    <source>
        <dbReference type="ARBA" id="ARBA00039866"/>
    </source>
</evidence>
<evidence type="ECO:0000256" key="4">
    <source>
        <dbReference type="ARBA" id="ARBA00023098"/>
    </source>
</evidence>
<evidence type="ECO:0000256" key="9">
    <source>
        <dbReference type="ARBA" id="ARBA00045724"/>
    </source>
</evidence>
<evidence type="ECO:0000256" key="11">
    <source>
        <dbReference type="SAM" id="MobiDB-lite"/>
    </source>
</evidence>
<evidence type="ECO:0000256" key="5">
    <source>
        <dbReference type="ARBA" id="ARBA00023315"/>
    </source>
</evidence>
<comment type="catalytic activity">
    <reaction evidence="10">
        <text>a (3R)-hydroxyacyl-[ACP] + L-ornithine = a lyso-ornithine lipid + holo-[ACP] + H(+)</text>
        <dbReference type="Rhea" id="RHEA:20633"/>
        <dbReference type="Rhea" id="RHEA-COMP:9685"/>
        <dbReference type="Rhea" id="RHEA-COMP:9945"/>
        <dbReference type="ChEBI" id="CHEBI:15378"/>
        <dbReference type="ChEBI" id="CHEBI:46911"/>
        <dbReference type="ChEBI" id="CHEBI:64479"/>
        <dbReference type="ChEBI" id="CHEBI:78827"/>
        <dbReference type="ChEBI" id="CHEBI:138482"/>
        <dbReference type="EC" id="2.3.2.30"/>
    </reaction>
    <physiologicalReaction direction="left-to-right" evidence="10">
        <dbReference type="Rhea" id="RHEA:20634"/>
    </physiologicalReaction>
</comment>
<feature type="region of interest" description="Disordered" evidence="11">
    <location>
        <begin position="1"/>
        <end position="24"/>
    </location>
</feature>
<dbReference type="GO" id="GO:0043810">
    <property type="term" value="F:ornithine-acyl [acyl carrier protein] N-acyltransferase activity"/>
    <property type="evidence" value="ECO:0007669"/>
    <property type="project" value="UniProtKB-EC"/>
</dbReference>
<keyword evidence="2" id="KW-0444">Lipid biosynthesis</keyword>
<comment type="function">
    <text evidence="9">Catalyzes the first step in the biosynthesis of ornithine lipids, which are phosphorus-free membrane lipids. Catalyzes the 3-hydroxyacyl-acyl carrier protein-dependent acylation of ornithine to form lyso-ornithine lipid (LOL).</text>
</comment>
<dbReference type="KEGG" id="rgu:A4W93_13975"/>
<dbReference type="PANTHER" id="PTHR37323:SF1">
    <property type="entry name" value="L-ORNITHINE N(ALPHA)-ACYLTRANSFERASE"/>
    <property type="match status" value="1"/>
</dbReference>
<evidence type="ECO:0000256" key="6">
    <source>
        <dbReference type="ARBA" id="ARBA00038095"/>
    </source>
</evidence>
<evidence type="ECO:0000256" key="1">
    <source>
        <dbReference type="ARBA" id="ARBA00005189"/>
    </source>
</evidence>
<dbReference type="Proteomes" id="UP000193427">
    <property type="component" value="Chromosome"/>
</dbReference>
<dbReference type="OrthoDB" id="9787072at2"/>
<evidence type="ECO:0000256" key="10">
    <source>
        <dbReference type="ARBA" id="ARBA00047785"/>
    </source>
</evidence>
<dbReference type="InterPro" id="IPR052351">
    <property type="entry name" value="Ornithine_N-alpha-AT"/>
</dbReference>
<keyword evidence="5 12" id="KW-0012">Acyltransferase</keyword>
<dbReference type="RefSeq" id="WP_085751192.1">
    <property type="nucleotide sequence ID" value="NZ_BSPR01000007.1"/>
</dbReference>
<reference evidence="12 13" key="1">
    <citation type="submission" date="2016-04" db="EMBL/GenBank/DDBJ databases">
        <title>Complete genome sequence of natural rubber-degrading, novel Gram-negative bacterium, Rhizobacter gummiphilus strain NS21.</title>
        <authorList>
            <person name="Tabata M."/>
            <person name="Kasai D."/>
            <person name="Fukuda M."/>
        </authorList>
    </citation>
    <scope>NUCLEOTIDE SEQUENCE [LARGE SCALE GENOMIC DNA]</scope>
    <source>
        <strain evidence="12 13">NS21</strain>
    </source>
</reference>
<accession>A0A1W6L9F0</accession>
<name>A0A1W6L9F0_9BURK</name>
<gene>
    <name evidence="12" type="ORF">A4W93_13975</name>
</gene>
<dbReference type="AlphaFoldDB" id="A0A1W6L9F0"/>
<dbReference type="EMBL" id="CP015118">
    <property type="protein sequence ID" value="ARN20915.1"/>
    <property type="molecule type" value="Genomic_DNA"/>
</dbReference>
<evidence type="ECO:0000256" key="2">
    <source>
        <dbReference type="ARBA" id="ARBA00022516"/>
    </source>
</evidence>
<sequence length="279" mass="30190">MYQLQHTPDTSTTLRLDDDTPSRPAEAVVAPDLRLEVRWAESEADVREAQCLRHRVFVGEMGARLTVPHGTPAGHDADRFDPFCEHLLVRAVAPGDSTGPVVGTYRLLTPSGAKRAGGGYTDTEFDLSSLAALRPRAVELGRSCVHPDWRRGGVILLLWTALSRFMVSHGLDTMIGCASIALDRDGDGAEASALWHRLRRTHLADSPWVAVPHHPLPLHPSSAADARVVVPPLIKGYLRCGTKVLGAPAFDAAFNVADLPMMARLEDLPARFQHGAVSG</sequence>
<dbReference type="Pfam" id="PF13444">
    <property type="entry name" value="Acetyltransf_5"/>
    <property type="match status" value="1"/>
</dbReference>
<keyword evidence="13" id="KW-1185">Reference proteome</keyword>
<dbReference type="SUPFAM" id="SSF55729">
    <property type="entry name" value="Acyl-CoA N-acyltransferases (Nat)"/>
    <property type="match status" value="1"/>
</dbReference>
<keyword evidence="4" id="KW-0443">Lipid metabolism</keyword>
<dbReference type="PANTHER" id="PTHR37323">
    <property type="entry name" value="GCN5-RELATED N-ACETYLTRANSFERASE"/>
    <property type="match status" value="1"/>
</dbReference>